<name>A0ABP6XSQ0_9ACTN</name>
<dbReference type="RefSeq" id="WP_204913421.1">
    <property type="nucleotide sequence ID" value="NZ_BAAAYR010000004.1"/>
</dbReference>
<protein>
    <submittedName>
        <fullName evidence="1">Uncharacterized protein</fullName>
    </submittedName>
</protein>
<gene>
    <name evidence="1" type="ORF">GCM10022197_29900</name>
</gene>
<organism evidence="1 2">
    <name type="scientific">Microlunatus spumicola</name>
    <dbReference type="NCBI Taxonomy" id="81499"/>
    <lineage>
        <taxon>Bacteria</taxon>
        <taxon>Bacillati</taxon>
        <taxon>Actinomycetota</taxon>
        <taxon>Actinomycetes</taxon>
        <taxon>Propionibacteriales</taxon>
        <taxon>Propionibacteriaceae</taxon>
        <taxon>Microlunatus</taxon>
    </lineage>
</organism>
<keyword evidence="2" id="KW-1185">Reference proteome</keyword>
<comment type="caution">
    <text evidence="1">The sequence shown here is derived from an EMBL/GenBank/DDBJ whole genome shotgun (WGS) entry which is preliminary data.</text>
</comment>
<dbReference type="Proteomes" id="UP001500767">
    <property type="component" value="Unassembled WGS sequence"/>
</dbReference>
<sequence length="301" mass="33115">MQKLVTHLQAALRSGPIGADELMEFLEQRGLRRVEPGDVFLTCTEHGLADLSDGRWIPRGWSTPGDSSTDARGSAPDVVGTASRATHVSVESPPELVPQLSGVHQVELKQLRAQVVPEVTAAPRSIEHSEVPAEWTRFVDEAVEGLRDELTAVSQQRTLSEIPLRGGTVRERGATRQVVRFEADSEPTVKDGMPATLVLRTGIHEVEVISIYGVMVTLALPTQALVEERATLRSDLSYLTSYQAGRLRELRRPQEDFDVRAALDVLRPSLTEPERAEPYWVDDLNEQQSQAVGQALTEGTT</sequence>
<reference evidence="2" key="1">
    <citation type="journal article" date="2019" name="Int. J. Syst. Evol. Microbiol.">
        <title>The Global Catalogue of Microorganisms (GCM) 10K type strain sequencing project: providing services to taxonomists for standard genome sequencing and annotation.</title>
        <authorList>
            <consortium name="The Broad Institute Genomics Platform"/>
            <consortium name="The Broad Institute Genome Sequencing Center for Infectious Disease"/>
            <person name="Wu L."/>
            <person name="Ma J."/>
        </authorList>
    </citation>
    <scope>NUCLEOTIDE SEQUENCE [LARGE SCALE GENOMIC DNA]</scope>
    <source>
        <strain evidence="2">JCM 16540</strain>
    </source>
</reference>
<evidence type="ECO:0000313" key="2">
    <source>
        <dbReference type="Proteomes" id="UP001500767"/>
    </source>
</evidence>
<evidence type="ECO:0000313" key="1">
    <source>
        <dbReference type="EMBL" id="GAA3571426.1"/>
    </source>
</evidence>
<accession>A0ABP6XSQ0</accession>
<dbReference type="EMBL" id="BAAAYR010000004">
    <property type="protein sequence ID" value="GAA3571426.1"/>
    <property type="molecule type" value="Genomic_DNA"/>
</dbReference>
<proteinExistence type="predicted"/>